<accession>A0ABD5VBM3</accession>
<sequence>MSDFDLDLRAVEDHLDDEDEDADLTGSVRLGVLDGTTPGSEWYDTVMDGNVLVLDVKGDVNELAAGFARDVREDDGSLVHFRGFLIVSPPGIDIDTSDL</sequence>
<evidence type="ECO:0000313" key="2">
    <source>
        <dbReference type="Proteomes" id="UP001596395"/>
    </source>
</evidence>
<protein>
    <submittedName>
        <fullName evidence="1">DUF5779 family protein</fullName>
    </submittedName>
</protein>
<keyword evidence="2" id="KW-1185">Reference proteome</keyword>
<dbReference type="InterPro" id="IPR043931">
    <property type="entry name" value="DUF5779"/>
</dbReference>
<gene>
    <name evidence="1" type="ORF">ACFQGB_08870</name>
</gene>
<organism evidence="1 2">
    <name type="scientific">Halorubellus litoreus</name>
    <dbReference type="NCBI Taxonomy" id="755308"/>
    <lineage>
        <taxon>Archaea</taxon>
        <taxon>Methanobacteriati</taxon>
        <taxon>Methanobacteriota</taxon>
        <taxon>Stenosarchaea group</taxon>
        <taxon>Halobacteria</taxon>
        <taxon>Halobacteriales</taxon>
        <taxon>Halorubellaceae</taxon>
        <taxon>Halorubellus</taxon>
    </lineage>
</organism>
<reference evidence="1 2" key="1">
    <citation type="journal article" date="2019" name="Int. J. Syst. Evol. Microbiol.">
        <title>The Global Catalogue of Microorganisms (GCM) 10K type strain sequencing project: providing services to taxonomists for standard genome sequencing and annotation.</title>
        <authorList>
            <consortium name="The Broad Institute Genomics Platform"/>
            <consortium name="The Broad Institute Genome Sequencing Center for Infectious Disease"/>
            <person name="Wu L."/>
            <person name="Ma J."/>
        </authorList>
    </citation>
    <scope>NUCLEOTIDE SEQUENCE [LARGE SCALE GENOMIC DNA]</scope>
    <source>
        <strain evidence="1 2">GX26</strain>
    </source>
</reference>
<proteinExistence type="predicted"/>
<dbReference type="RefSeq" id="WP_336349955.1">
    <property type="nucleotide sequence ID" value="NZ_JAZAQL010000002.1"/>
</dbReference>
<evidence type="ECO:0000313" key="1">
    <source>
        <dbReference type="EMBL" id="MFC6952975.1"/>
    </source>
</evidence>
<dbReference type="Proteomes" id="UP001596395">
    <property type="component" value="Unassembled WGS sequence"/>
</dbReference>
<dbReference type="EMBL" id="JBHSXN010000002">
    <property type="protein sequence ID" value="MFC6952975.1"/>
    <property type="molecule type" value="Genomic_DNA"/>
</dbReference>
<name>A0ABD5VBM3_9EURY</name>
<dbReference type="AlphaFoldDB" id="A0ABD5VBM3"/>
<comment type="caution">
    <text evidence="1">The sequence shown here is derived from an EMBL/GenBank/DDBJ whole genome shotgun (WGS) entry which is preliminary data.</text>
</comment>
<dbReference type="Pfam" id="PF19091">
    <property type="entry name" value="DUF5779"/>
    <property type="match status" value="1"/>
</dbReference>